<dbReference type="InterPro" id="IPR036041">
    <property type="entry name" value="Ribosome-inact_prot_sf"/>
</dbReference>
<evidence type="ECO:0000256" key="6">
    <source>
        <dbReference type="RuleBase" id="RU004915"/>
    </source>
</evidence>
<evidence type="ECO:0000256" key="2">
    <source>
        <dbReference type="ARBA" id="ARBA00022656"/>
    </source>
</evidence>
<dbReference type="Gene3D" id="3.40.420.10">
    <property type="entry name" value="Ricin (A subunit), domain 1"/>
    <property type="match status" value="1"/>
</dbReference>
<dbReference type="GO" id="GO:0030598">
    <property type="term" value="F:rRNA N-glycosylase activity"/>
    <property type="evidence" value="ECO:0007669"/>
    <property type="project" value="UniProtKB-EC"/>
</dbReference>
<evidence type="ECO:0000256" key="3">
    <source>
        <dbReference type="ARBA" id="ARBA00022801"/>
    </source>
</evidence>
<dbReference type="EC" id="3.2.2.22" evidence="6"/>
<dbReference type="Gene3D" id="4.10.470.10">
    <property type="entry name" value="Ricin (A Subunit), domain 2"/>
    <property type="match status" value="1"/>
</dbReference>
<evidence type="ECO:0000256" key="7">
    <source>
        <dbReference type="SAM" id="SignalP"/>
    </source>
</evidence>
<dbReference type="InterPro" id="IPR017988">
    <property type="entry name" value="Ribosome_inactivat_prot_CS"/>
</dbReference>
<keyword evidence="3 6" id="KW-0378">Hydrolase</keyword>
<comment type="catalytic activity">
    <reaction evidence="1 6">
        <text>Endohydrolysis of the N-glycosidic bond at one specific adenosine on the 28S rRNA.</text>
        <dbReference type="EC" id="3.2.2.22"/>
    </reaction>
</comment>
<dbReference type="GO" id="GO:0090729">
    <property type="term" value="F:toxin activity"/>
    <property type="evidence" value="ECO:0007669"/>
    <property type="project" value="UniProtKB-KW"/>
</dbReference>
<keyword evidence="5 6" id="KW-0652">Protein synthesis inhibitor</keyword>
<accession>A0A4D6TZ65</accession>
<evidence type="ECO:0000256" key="4">
    <source>
        <dbReference type="ARBA" id="ARBA00022821"/>
    </source>
</evidence>
<comment type="similarity">
    <text evidence="6">Belongs to the ribosome-inactivating protein family.</text>
</comment>
<dbReference type="EMBL" id="MH922922">
    <property type="protein sequence ID" value="QCH00552.1"/>
    <property type="molecule type" value="mRNA"/>
</dbReference>
<dbReference type="InterPro" id="IPR017989">
    <property type="entry name" value="Ribosome_inactivat_1/2"/>
</dbReference>
<dbReference type="InterPro" id="IPR016138">
    <property type="entry name" value="Ribosome_inactivat_prot_sub1"/>
</dbReference>
<dbReference type="PRINTS" id="PR00396">
    <property type="entry name" value="SHIGARICIN"/>
</dbReference>
<dbReference type="Pfam" id="PF00161">
    <property type="entry name" value="RIP"/>
    <property type="match status" value="1"/>
</dbReference>
<proteinExistence type="evidence at transcript level"/>
<keyword evidence="8" id="KW-0326">Glycosidase</keyword>
<protein>
    <recommendedName>
        <fullName evidence="6">rRNA N-glycosylase</fullName>
        <ecNumber evidence="6">3.2.2.22</ecNumber>
    </recommendedName>
</protein>
<sequence length="320" mass="36137">MKGNMKVWIVVATWFCFTIAFGLARVTCPSAENHYHNYTVDTSPSFIITRIPAEDKSRYQQFMVNLRDKLAYGTPSNGIQVLRATASKGDKYILVKLKNSGDKEITLGINVINAYVVAYRVVTNSPKTKDNSYFFNDAKELKDAKTYLFKDTNQITLDKFTGSYDSLKAEGGDREKVDLGVGKLDSFIYTLHETTVPNKIAKPLVCVIQMVSEAARFKYIEQKIVDKIEGSFTPKLDVISRENNWDNLSRAIQTADQKGNIKKEFQVTLKDEKGSRITISNINQVKGDMGILKKYVAKISFNPSLEQTADLIQNDWLPLL</sequence>
<feature type="signal peptide" evidence="7">
    <location>
        <begin position="1"/>
        <end position="24"/>
    </location>
</feature>
<evidence type="ECO:0000313" key="8">
    <source>
        <dbReference type="EMBL" id="QCH00552.1"/>
    </source>
</evidence>
<feature type="chain" id="PRO_5020028752" description="rRNA N-glycosylase" evidence="7">
    <location>
        <begin position="25"/>
        <end position="320"/>
    </location>
</feature>
<organism evidence="8">
    <name type="scientific">Vernicia fordii</name>
    <name type="common">Tung</name>
    <name type="synonym">Aleurites fordii</name>
    <dbReference type="NCBI Taxonomy" id="73154"/>
    <lineage>
        <taxon>Eukaryota</taxon>
        <taxon>Viridiplantae</taxon>
        <taxon>Streptophyta</taxon>
        <taxon>Embryophyta</taxon>
        <taxon>Tracheophyta</taxon>
        <taxon>Spermatophyta</taxon>
        <taxon>Magnoliopsida</taxon>
        <taxon>eudicotyledons</taxon>
        <taxon>Gunneridae</taxon>
        <taxon>Pentapetalae</taxon>
        <taxon>rosids</taxon>
        <taxon>fabids</taxon>
        <taxon>Malpighiales</taxon>
        <taxon>Euphorbiaceae</taxon>
        <taxon>Crotonoideae</taxon>
        <taxon>Aleuritideae</taxon>
        <taxon>Vernicia</taxon>
    </lineage>
</organism>
<keyword evidence="7" id="KW-0732">Signal</keyword>
<dbReference type="SUPFAM" id="SSF56371">
    <property type="entry name" value="Ribosome inactivating proteins (RIP)"/>
    <property type="match status" value="1"/>
</dbReference>
<dbReference type="InterPro" id="IPR016139">
    <property type="entry name" value="Ribosome_inactivat_prot_sub2"/>
</dbReference>
<keyword evidence="2 6" id="KW-0800">Toxin</keyword>
<dbReference type="PANTHER" id="PTHR33453">
    <property type="match status" value="1"/>
</dbReference>
<evidence type="ECO:0000256" key="5">
    <source>
        <dbReference type="ARBA" id="ARBA00023193"/>
    </source>
</evidence>
<reference evidence="8" key="1">
    <citation type="submission" date="2018-09" db="EMBL/GenBank/DDBJ databases">
        <authorList>
            <person name="Lu W."/>
            <person name="Mao Y."/>
            <person name="Wu L."/>
        </authorList>
    </citation>
    <scope>NUCLEOTIDE SEQUENCE</scope>
    <source>
        <tissue evidence="8">Leaf</tissue>
    </source>
</reference>
<keyword evidence="4 6" id="KW-0611">Plant defense</keyword>
<dbReference type="InterPro" id="IPR001574">
    <property type="entry name" value="Ribosome_inactivat_prot"/>
</dbReference>
<dbReference type="PANTHER" id="PTHR33453:SF41">
    <property type="entry name" value="RRNA N-GLYCOSYLASE"/>
    <property type="match status" value="1"/>
</dbReference>
<dbReference type="GO" id="GO:0017148">
    <property type="term" value="P:negative regulation of translation"/>
    <property type="evidence" value="ECO:0007669"/>
    <property type="project" value="UniProtKB-KW"/>
</dbReference>
<dbReference type="GO" id="GO:0006952">
    <property type="term" value="P:defense response"/>
    <property type="evidence" value="ECO:0007669"/>
    <property type="project" value="UniProtKB-KW"/>
</dbReference>
<name>A0A4D6TZ65_VERFO</name>
<dbReference type="AlphaFoldDB" id="A0A4D6TZ65"/>
<evidence type="ECO:0000256" key="1">
    <source>
        <dbReference type="ARBA" id="ARBA00000237"/>
    </source>
</evidence>
<dbReference type="PROSITE" id="PS00275">
    <property type="entry name" value="SHIGA_RICIN"/>
    <property type="match status" value="1"/>
</dbReference>